<accession>A0ABV8S1Y0</accession>
<feature type="transmembrane region" description="Helical" evidence="7">
    <location>
        <begin position="168"/>
        <end position="194"/>
    </location>
</feature>
<evidence type="ECO:0000256" key="4">
    <source>
        <dbReference type="ARBA" id="ARBA00022692"/>
    </source>
</evidence>
<dbReference type="PANTHER" id="PTHR33362">
    <property type="entry name" value="SIALIC ACID TRAP TRANSPORTER PERMEASE PROTEIN SIAT-RELATED"/>
    <property type="match status" value="1"/>
</dbReference>
<feature type="domain" description="TRAP C4-dicarboxylate transport system permease DctM subunit" evidence="8">
    <location>
        <begin position="8"/>
        <end position="417"/>
    </location>
</feature>
<gene>
    <name evidence="9" type="ORF">ACFO0J_16315</name>
</gene>
<keyword evidence="3 7" id="KW-0997">Cell inner membrane</keyword>
<keyword evidence="4 7" id="KW-0812">Transmembrane</keyword>
<keyword evidence="10" id="KW-1185">Reference proteome</keyword>
<dbReference type="NCBIfam" id="TIGR00786">
    <property type="entry name" value="dctM"/>
    <property type="match status" value="1"/>
</dbReference>
<keyword evidence="2" id="KW-1003">Cell membrane</keyword>
<evidence type="ECO:0000256" key="5">
    <source>
        <dbReference type="ARBA" id="ARBA00022989"/>
    </source>
</evidence>
<feature type="transmembrane region" description="Helical" evidence="7">
    <location>
        <begin position="359"/>
        <end position="386"/>
    </location>
</feature>
<comment type="caution">
    <text evidence="9">The sequence shown here is derived from an EMBL/GenBank/DDBJ whole genome shotgun (WGS) entry which is preliminary data.</text>
</comment>
<dbReference type="Proteomes" id="UP001595756">
    <property type="component" value="Unassembled WGS sequence"/>
</dbReference>
<dbReference type="InterPro" id="IPR004681">
    <property type="entry name" value="TRAP_DctM"/>
</dbReference>
<comment type="subunit">
    <text evidence="7">The complex comprises the extracytoplasmic solute receptor protein and the two transmembrane proteins.</text>
</comment>
<dbReference type="PIRSF" id="PIRSF006066">
    <property type="entry name" value="HI0050"/>
    <property type="match status" value="1"/>
</dbReference>
<comment type="caution">
    <text evidence="7">Lacks conserved residue(s) required for the propagation of feature annotation.</text>
</comment>
<comment type="subcellular location">
    <subcellularLocation>
        <location evidence="1 7">Cell inner membrane</location>
        <topology evidence="1 7">Multi-pass membrane protein</topology>
    </subcellularLocation>
</comment>
<name>A0ABV8S1Y0_9BURK</name>
<comment type="similarity">
    <text evidence="7">Belongs to the TRAP transporter large permease family.</text>
</comment>
<proteinExistence type="inferred from homology"/>
<evidence type="ECO:0000313" key="10">
    <source>
        <dbReference type="Proteomes" id="UP001595756"/>
    </source>
</evidence>
<dbReference type="Pfam" id="PF06808">
    <property type="entry name" value="DctM"/>
    <property type="match status" value="1"/>
</dbReference>
<feature type="transmembrane region" description="Helical" evidence="7">
    <location>
        <begin position="398"/>
        <end position="418"/>
    </location>
</feature>
<protein>
    <recommendedName>
        <fullName evidence="7">TRAP transporter large permease protein</fullName>
    </recommendedName>
</protein>
<keyword evidence="5 7" id="KW-1133">Transmembrane helix</keyword>
<evidence type="ECO:0000313" key="9">
    <source>
        <dbReference type="EMBL" id="MFC4299608.1"/>
    </source>
</evidence>
<sequence length="428" mass="44624">MTVALVFLGFALFLVSGSPIVWAMAAGIILALSAGDLQMPAAWLAQQTLRGADSISLAAIPLFLLAGELMNRGGLTRHIMGIAESLFGRMRGGLGLVNVATAFVYGGITGSATADTGAIAKIMIPAMEARGYGRAFAAAVTAASGTLGIIVPPSVVLILYGVLTNTSIGGLFVAGVVPGVLLAASFMVTAYIVGVREKFPRLERPLQARQLRIDLVYALPALLMPVLVLASIVLGYATTTEAAALSVLYAWVAGALIYRELSWRDLVPAMIEAVVTTGAVMIIMAVATPFGWILTFEQVPHSVAEWIAAVQAGPSMTILMIILALAFVGLWMDLGPAIIILAPILVPIAKAAGFDPYQIGMIFTVTLGLGLFTPPVGTNIFVVCNVGQVGIGAVSRRLVPFWIATFIVIGLLAAFPGLSSWLPGIMGY</sequence>
<organism evidence="9 10">
    <name type="scientific">Castellaniella hirudinis</name>
    <dbReference type="NCBI Taxonomy" id="1144617"/>
    <lineage>
        <taxon>Bacteria</taxon>
        <taxon>Pseudomonadati</taxon>
        <taxon>Pseudomonadota</taxon>
        <taxon>Betaproteobacteria</taxon>
        <taxon>Burkholderiales</taxon>
        <taxon>Alcaligenaceae</taxon>
        <taxon>Castellaniella</taxon>
    </lineage>
</organism>
<evidence type="ECO:0000256" key="3">
    <source>
        <dbReference type="ARBA" id="ARBA00022519"/>
    </source>
</evidence>
<evidence type="ECO:0000256" key="7">
    <source>
        <dbReference type="RuleBase" id="RU369079"/>
    </source>
</evidence>
<feature type="transmembrane region" description="Helical" evidence="7">
    <location>
        <begin position="242"/>
        <end position="261"/>
    </location>
</feature>
<feature type="transmembrane region" description="Helical" evidence="7">
    <location>
        <begin position="306"/>
        <end position="327"/>
    </location>
</feature>
<dbReference type="RefSeq" id="WP_376814116.1">
    <property type="nucleotide sequence ID" value="NZ_JBHSDY010000010.1"/>
</dbReference>
<reference evidence="10" key="1">
    <citation type="journal article" date="2019" name="Int. J. Syst. Evol. Microbiol.">
        <title>The Global Catalogue of Microorganisms (GCM) 10K type strain sequencing project: providing services to taxonomists for standard genome sequencing and annotation.</title>
        <authorList>
            <consortium name="The Broad Institute Genomics Platform"/>
            <consortium name="The Broad Institute Genome Sequencing Center for Infectious Disease"/>
            <person name="Wu L."/>
            <person name="Ma J."/>
        </authorList>
    </citation>
    <scope>NUCLEOTIDE SEQUENCE [LARGE SCALE GENOMIC DNA]</scope>
    <source>
        <strain evidence="10">CGMCC 1.19029</strain>
    </source>
</reference>
<comment type="function">
    <text evidence="7">Part of the tripartite ATP-independent periplasmic (TRAP) transport system.</text>
</comment>
<evidence type="ECO:0000259" key="8">
    <source>
        <dbReference type="Pfam" id="PF06808"/>
    </source>
</evidence>
<keyword evidence="7" id="KW-0813">Transport</keyword>
<dbReference type="InterPro" id="IPR010656">
    <property type="entry name" value="DctM"/>
</dbReference>
<feature type="transmembrane region" description="Helical" evidence="7">
    <location>
        <begin position="334"/>
        <end position="353"/>
    </location>
</feature>
<evidence type="ECO:0000256" key="1">
    <source>
        <dbReference type="ARBA" id="ARBA00004429"/>
    </source>
</evidence>
<dbReference type="PANTHER" id="PTHR33362:SF2">
    <property type="entry name" value="TRAP TRANSPORTER LARGE PERMEASE PROTEIN"/>
    <property type="match status" value="1"/>
</dbReference>
<evidence type="ECO:0000256" key="6">
    <source>
        <dbReference type="ARBA" id="ARBA00023136"/>
    </source>
</evidence>
<dbReference type="EMBL" id="JBHSDY010000010">
    <property type="protein sequence ID" value="MFC4299608.1"/>
    <property type="molecule type" value="Genomic_DNA"/>
</dbReference>
<evidence type="ECO:0000256" key="2">
    <source>
        <dbReference type="ARBA" id="ARBA00022475"/>
    </source>
</evidence>
<feature type="transmembrane region" description="Helical" evidence="7">
    <location>
        <begin position="273"/>
        <end position="294"/>
    </location>
</feature>
<feature type="transmembrane region" description="Helical" evidence="7">
    <location>
        <begin position="215"/>
        <end position="236"/>
    </location>
</feature>
<feature type="transmembrane region" description="Helical" evidence="7">
    <location>
        <begin position="135"/>
        <end position="162"/>
    </location>
</feature>
<keyword evidence="6 7" id="KW-0472">Membrane</keyword>